<proteinExistence type="predicted"/>
<feature type="compositionally biased region" description="Polar residues" evidence="6">
    <location>
        <begin position="570"/>
        <end position="589"/>
    </location>
</feature>
<dbReference type="InParanoid" id="A0A1Y1Z2J3"/>
<name>A0A1Y1Z2J3_9FUNG</name>
<evidence type="ECO:0000256" key="4">
    <source>
        <dbReference type="ARBA" id="ARBA00023163"/>
    </source>
</evidence>
<feature type="region of interest" description="Disordered" evidence="6">
    <location>
        <begin position="25"/>
        <end position="48"/>
    </location>
</feature>
<dbReference type="GO" id="GO:0008270">
    <property type="term" value="F:zinc ion binding"/>
    <property type="evidence" value="ECO:0007669"/>
    <property type="project" value="InterPro"/>
</dbReference>
<comment type="caution">
    <text evidence="8">The sequence shown here is derived from an EMBL/GenBank/DDBJ whole genome shotgun (WGS) entry which is preliminary data.</text>
</comment>
<dbReference type="PANTHER" id="PTHR47338">
    <property type="entry name" value="ZN(II)2CYS6 TRANSCRIPTION FACTOR (EUROFUNG)-RELATED"/>
    <property type="match status" value="1"/>
</dbReference>
<sequence length="619" mass="70021">MSEQFSELSTLKEYSPYIKRRHTNPEYGWGSSDNTSSAHHMLPQHPPTNSQTRQLIDYYFQNIHHHYPFVHPKEFDEKYQEGQVSTTLINSICAVASRYRASITSEEVDTSYAKAVEEELLLLIDEPTLESSQAMLHMCIYELARGNINRAGTYSATAIRMAQGLGFFRLDEVQNEAKHLTASQWINRETSRRVWWFSYIFDVYVGVAIVRPPLINEDDCCSMLPCVDDKWEQGQPVDTMICRFDRDLPSQVVSMVTAPNTGLLAIHVALITIMARTLRGIMRFGTLTPVQKDYVFPQIKFALEAWETNLPPQYRYKPEETIKGNPYNFSQIAFLDSMRHAIDIWIHLPVFGVKATPKAPNVTETVIRCFTSAKMIAFAVQEVNSTSIIEADPMYSVCIFFAARFFLQGCKSKDRNLAQRSLKFYRFLHNTLQKWKALWGVIDIHFSILNECFSRISMAQLSITDVISPDPASTGAIVSGMRPGKPSNINCSVGQPSERTNLPSSCVQRDADESDTHQFECLMTHILTQNPQRYDLSTGIFDSSSIWGSPREFLGNGNQQHTFRAKTELDTSNLSPTFPATAEQTSASTPPYLMSVGALSSLTPSRPTQSAIRGKFDRP</sequence>
<feature type="compositionally biased region" description="Polar residues" evidence="6">
    <location>
        <begin position="598"/>
        <end position="611"/>
    </location>
</feature>
<evidence type="ECO:0000313" key="9">
    <source>
        <dbReference type="Proteomes" id="UP000193498"/>
    </source>
</evidence>
<dbReference type="OrthoDB" id="2123952at2759"/>
<organism evidence="8 9">
    <name type="scientific">Basidiobolus meristosporus CBS 931.73</name>
    <dbReference type="NCBI Taxonomy" id="1314790"/>
    <lineage>
        <taxon>Eukaryota</taxon>
        <taxon>Fungi</taxon>
        <taxon>Fungi incertae sedis</taxon>
        <taxon>Zoopagomycota</taxon>
        <taxon>Entomophthoromycotina</taxon>
        <taxon>Basidiobolomycetes</taxon>
        <taxon>Basidiobolales</taxon>
        <taxon>Basidiobolaceae</taxon>
        <taxon>Basidiobolus</taxon>
    </lineage>
</organism>
<dbReference type="GO" id="GO:0000981">
    <property type="term" value="F:DNA-binding transcription factor activity, RNA polymerase II-specific"/>
    <property type="evidence" value="ECO:0007669"/>
    <property type="project" value="InterPro"/>
</dbReference>
<accession>A0A1Y1Z2J3</accession>
<keyword evidence="9" id="KW-1185">Reference proteome</keyword>
<evidence type="ECO:0000256" key="2">
    <source>
        <dbReference type="ARBA" id="ARBA00022723"/>
    </source>
</evidence>
<evidence type="ECO:0000256" key="3">
    <source>
        <dbReference type="ARBA" id="ARBA00023015"/>
    </source>
</evidence>
<evidence type="ECO:0000259" key="7">
    <source>
        <dbReference type="SMART" id="SM00906"/>
    </source>
</evidence>
<reference evidence="8 9" key="1">
    <citation type="submission" date="2016-07" db="EMBL/GenBank/DDBJ databases">
        <title>Pervasive Adenine N6-methylation of Active Genes in Fungi.</title>
        <authorList>
            <consortium name="DOE Joint Genome Institute"/>
            <person name="Mondo S.J."/>
            <person name="Dannebaum R.O."/>
            <person name="Kuo R.C."/>
            <person name="Labutti K."/>
            <person name="Haridas S."/>
            <person name="Kuo A."/>
            <person name="Salamov A."/>
            <person name="Ahrendt S.R."/>
            <person name="Lipzen A."/>
            <person name="Sullivan W."/>
            <person name="Andreopoulos W.B."/>
            <person name="Clum A."/>
            <person name="Lindquist E."/>
            <person name="Daum C."/>
            <person name="Ramamoorthy G.K."/>
            <person name="Gryganskyi A."/>
            <person name="Culley D."/>
            <person name="Magnuson J.K."/>
            <person name="James T.Y."/>
            <person name="O'Malley M.A."/>
            <person name="Stajich J.E."/>
            <person name="Spatafora J.W."/>
            <person name="Visel A."/>
            <person name="Grigoriev I.V."/>
        </authorList>
    </citation>
    <scope>NUCLEOTIDE SEQUENCE [LARGE SCALE GENOMIC DNA]</scope>
    <source>
        <strain evidence="8 9">CBS 931.73</strain>
    </source>
</reference>
<dbReference type="InterPro" id="IPR050815">
    <property type="entry name" value="TF_fung"/>
</dbReference>
<evidence type="ECO:0000256" key="5">
    <source>
        <dbReference type="ARBA" id="ARBA00023242"/>
    </source>
</evidence>
<keyword evidence="2" id="KW-0479">Metal-binding</keyword>
<dbReference type="EMBL" id="MCFE01000034">
    <property type="protein sequence ID" value="ORY04511.1"/>
    <property type="molecule type" value="Genomic_DNA"/>
</dbReference>
<feature type="region of interest" description="Disordered" evidence="6">
    <location>
        <begin position="570"/>
        <end position="619"/>
    </location>
</feature>
<gene>
    <name evidence="8" type="ORF">K493DRAFT_296952</name>
</gene>
<dbReference type="GO" id="GO:0003677">
    <property type="term" value="F:DNA binding"/>
    <property type="evidence" value="ECO:0007669"/>
    <property type="project" value="InterPro"/>
</dbReference>
<evidence type="ECO:0000313" key="8">
    <source>
        <dbReference type="EMBL" id="ORY04511.1"/>
    </source>
</evidence>
<dbReference type="GO" id="GO:0005634">
    <property type="term" value="C:nucleus"/>
    <property type="evidence" value="ECO:0007669"/>
    <property type="project" value="UniProtKB-SubCell"/>
</dbReference>
<dbReference type="Proteomes" id="UP000193498">
    <property type="component" value="Unassembled WGS sequence"/>
</dbReference>
<comment type="subcellular location">
    <subcellularLocation>
        <location evidence="1">Nucleus</location>
    </subcellularLocation>
</comment>
<dbReference type="InterPro" id="IPR007219">
    <property type="entry name" value="XnlR_reg_dom"/>
</dbReference>
<keyword evidence="5" id="KW-0539">Nucleus</keyword>
<evidence type="ECO:0000256" key="1">
    <source>
        <dbReference type="ARBA" id="ARBA00004123"/>
    </source>
</evidence>
<dbReference type="CDD" id="cd12148">
    <property type="entry name" value="fungal_TF_MHR"/>
    <property type="match status" value="1"/>
</dbReference>
<keyword evidence="4" id="KW-0804">Transcription</keyword>
<dbReference type="Pfam" id="PF04082">
    <property type="entry name" value="Fungal_trans"/>
    <property type="match status" value="1"/>
</dbReference>
<protein>
    <recommendedName>
        <fullName evidence="7">Xylanolytic transcriptional activator regulatory domain-containing protein</fullName>
    </recommendedName>
</protein>
<dbReference type="PANTHER" id="PTHR47338:SF5">
    <property type="entry name" value="ZN(II)2CYS6 TRANSCRIPTION FACTOR (EUROFUNG)"/>
    <property type="match status" value="1"/>
</dbReference>
<evidence type="ECO:0000256" key="6">
    <source>
        <dbReference type="SAM" id="MobiDB-lite"/>
    </source>
</evidence>
<dbReference type="SMART" id="SM00906">
    <property type="entry name" value="Fungal_trans"/>
    <property type="match status" value="1"/>
</dbReference>
<keyword evidence="3" id="KW-0805">Transcription regulation</keyword>
<feature type="domain" description="Xylanolytic transcriptional activator regulatory" evidence="7">
    <location>
        <begin position="151"/>
        <end position="231"/>
    </location>
</feature>
<dbReference type="GO" id="GO:0006351">
    <property type="term" value="P:DNA-templated transcription"/>
    <property type="evidence" value="ECO:0007669"/>
    <property type="project" value="InterPro"/>
</dbReference>
<dbReference type="AlphaFoldDB" id="A0A1Y1Z2J3"/>